<feature type="compositionally biased region" description="Low complexity" evidence="2">
    <location>
        <begin position="671"/>
        <end position="682"/>
    </location>
</feature>
<dbReference type="InterPro" id="IPR057840">
    <property type="entry name" value="FimV_N"/>
</dbReference>
<dbReference type="EMBL" id="FOUO01000020">
    <property type="protein sequence ID" value="SFM66654.1"/>
    <property type="molecule type" value="Genomic_DNA"/>
</dbReference>
<dbReference type="InterPro" id="IPR036779">
    <property type="entry name" value="LysM_dom_sf"/>
</dbReference>
<sequence>MWALVAPGSTFGLGLGEIEPRSALNQPLRAEIRLVSADPREVEDLVVRLAPPALFERMGIPRPPVLTRLEFEPVALPDGGYRIRVTSDGPVREPFLNFLVEASWPNGRLVREYTLLLDPPALFEQSRPEPAAALTGRGDDGRADGAGAAGDSALPETHRVRAGDTLWALGERFRPGGDVTVEQMMMALLRANPEAFGEGNINNLRRGQVLRIPGRDEVTRLSPAEARQAVARQNALWEDYRRQAAEAPRPQTPAQGEGGDETRPTAQGEEGPSAEEAASGEGQTPVAGLEIVAREAQGEGEVERLQRELALVRETTESRRQEAQELRERIRELESLLERQSRLLGVTNEQLARLQARMGPEDTAASEPPAVETAPPSGAESRGEGATPPAPDEGSGEAPASSPAPTPSPESTAAPEVQRPPSPVASILQSPTLLGGIGAAVLLLGALALLMLRRLRGAGAGEPEREPPPAVVPERDRSTPAVAAGAATAGLAAGGPTAPAEADLNRPAGEDTQHTATEFGAPAGESAPAPAPAEGDAGEAPASREEGAPPQGTPTAASQTLAQGQNPDEVSNDDTIAEADVYLAYGLYTQARELLETALEEHPERLDYHFKLAETHFSAHDADAFTRAATAMHERLGDRPSALWERVVTMGQELAPENPLFGGAGVTVPEAPAGATSASGPGLRDDLDETLLQPRPQTEEGPGFGSLAQEEGAATPPSGRDEDRSPGLPALEDFDLDLPEDLSTAGTQPPGDTDEEAPTRFLESGADRGDTASGSTLPTLELERPSGGPLGKEEEGQAGAASRGELPELDLDLDLDSAGLGFELDGEESPTDEDREGAGREASFTEPSTTRFDLEDFFHEDEAGSAGDEESLDEEDFVLGDEISTKLDLARAYIDMGDAEGARTTLEEVIAEGNEEQQQEARELMQQIP</sequence>
<dbReference type="Gene3D" id="1.20.58.2200">
    <property type="match status" value="1"/>
</dbReference>
<feature type="region of interest" description="Disordered" evidence="2">
    <location>
        <begin position="130"/>
        <end position="157"/>
    </location>
</feature>
<dbReference type="PROSITE" id="PS51782">
    <property type="entry name" value="LYSM"/>
    <property type="match status" value="1"/>
</dbReference>
<keyword evidence="5" id="KW-1185">Reference proteome</keyword>
<feature type="region of interest" description="Disordered" evidence="2">
    <location>
        <begin position="357"/>
        <end position="429"/>
    </location>
</feature>
<proteinExistence type="predicted"/>
<dbReference type="Pfam" id="PF25800">
    <property type="entry name" value="FimV_N"/>
    <property type="match status" value="1"/>
</dbReference>
<dbReference type="RefSeq" id="WP_090487287.1">
    <property type="nucleotide sequence ID" value="NZ_FOUO01000020.1"/>
</dbReference>
<feature type="compositionally biased region" description="Low complexity" evidence="2">
    <location>
        <begin position="518"/>
        <end position="541"/>
    </location>
</feature>
<evidence type="ECO:0000259" key="3">
    <source>
        <dbReference type="PROSITE" id="PS51782"/>
    </source>
</evidence>
<dbReference type="InterPro" id="IPR018392">
    <property type="entry name" value="LysM"/>
</dbReference>
<feature type="compositionally biased region" description="Low complexity" evidence="2">
    <location>
        <begin position="145"/>
        <end position="154"/>
    </location>
</feature>
<feature type="compositionally biased region" description="Polar residues" evidence="2">
    <location>
        <begin position="553"/>
        <end position="569"/>
    </location>
</feature>
<feature type="compositionally biased region" description="Low complexity" evidence="2">
    <location>
        <begin position="479"/>
        <end position="502"/>
    </location>
</feature>
<dbReference type="STRING" id="195064.SAMN05421721_12015"/>
<feature type="compositionally biased region" description="Low complexity" evidence="2">
    <location>
        <begin position="266"/>
        <end position="283"/>
    </location>
</feature>
<feature type="domain" description="LysM" evidence="3">
    <location>
        <begin position="156"/>
        <end position="212"/>
    </location>
</feature>
<dbReference type="NCBIfam" id="TIGR03505">
    <property type="entry name" value="FimV_core"/>
    <property type="match status" value="1"/>
</dbReference>
<dbReference type="InterPro" id="IPR038440">
    <property type="entry name" value="FimV_C_sf"/>
</dbReference>
<feature type="compositionally biased region" description="Basic and acidic residues" evidence="2">
    <location>
        <begin position="462"/>
        <end position="478"/>
    </location>
</feature>
<reference evidence="4 5" key="1">
    <citation type="submission" date="2016-10" db="EMBL/GenBank/DDBJ databases">
        <authorList>
            <person name="de Groot N.N."/>
        </authorList>
    </citation>
    <scope>NUCLEOTIDE SEQUENCE [LARGE SCALE GENOMIC DNA]</scope>
    <source>
        <strain evidence="4 5">DSM 4180</strain>
    </source>
</reference>
<dbReference type="AlphaFoldDB" id="A0A1I4SQ98"/>
<organism evidence="4 5">
    <name type="scientific">Ectothiorhodospira mobilis</name>
    <dbReference type="NCBI Taxonomy" id="195064"/>
    <lineage>
        <taxon>Bacteria</taxon>
        <taxon>Pseudomonadati</taxon>
        <taxon>Pseudomonadota</taxon>
        <taxon>Gammaproteobacteria</taxon>
        <taxon>Chromatiales</taxon>
        <taxon>Ectothiorhodospiraceae</taxon>
        <taxon>Ectothiorhodospira</taxon>
    </lineage>
</organism>
<dbReference type="Pfam" id="PF01476">
    <property type="entry name" value="LysM"/>
    <property type="match status" value="1"/>
</dbReference>
<keyword evidence="1" id="KW-0175">Coiled coil</keyword>
<name>A0A1I4SQ98_ECTMO</name>
<evidence type="ECO:0000256" key="2">
    <source>
        <dbReference type="SAM" id="MobiDB-lite"/>
    </source>
</evidence>
<dbReference type="Gene3D" id="1.25.40.10">
    <property type="entry name" value="Tetratricopeptide repeat domain"/>
    <property type="match status" value="1"/>
</dbReference>
<dbReference type="InterPro" id="IPR020012">
    <property type="entry name" value="LysM_FimV"/>
</dbReference>
<dbReference type="InterPro" id="IPR011990">
    <property type="entry name" value="TPR-like_helical_dom_sf"/>
</dbReference>
<evidence type="ECO:0000313" key="4">
    <source>
        <dbReference type="EMBL" id="SFM66654.1"/>
    </source>
</evidence>
<gene>
    <name evidence="4" type="ORF">SAMN05421721_12015</name>
</gene>
<feature type="compositionally biased region" description="Basic and acidic residues" evidence="2">
    <location>
        <begin position="852"/>
        <end position="862"/>
    </location>
</feature>
<evidence type="ECO:0000256" key="1">
    <source>
        <dbReference type="SAM" id="Coils"/>
    </source>
</evidence>
<feature type="region of interest" description="Disordered" evidence="2">
    <location>
        <begin position="244"/>
        <end position="285"/>
    </location>
</feature>
<dbReference type="Proteomes" id="UP000199556">
    <property type="component" value="Unassembled WGS sequence"/>
</dbReference>
<feature type="region of interest" description="Disordered" evidence="2">
    <location>
        <begin position="458"/>
        <end position="572"/>
    </location>
</feature>
<feature type="compositionally biased region" description="Acidic residues" evidence="2">
    <location>
        <begin position="824"/>
        <end position="835"/>
    </location>
</feature>
<dbReference type="InterPro" id="IPR020011">
    <property type="entry name" value="FimV_C"/>
</dbReference>
<protein>
    <submittedName>
        <fullName evidence="4">Pilus assembly protein FimV</fullName>
    </submittedName>
</protein>
<evidence type="ECO:0000313" key="5">
    <source>
        <dbReference type="Proteomes" id="UP000199556"/>
    </source>
</evidence>
<dbReference type="Gene3D" id="3.10.350.10">
    <property type="entry name" value="LysM domain"/>
    <property type="match status" value="1"/>
</dbReference>
<dbReference type="OrthoDB" id="5298707at2"/>
<dbReference type="NCBIfam" id="TIGR03504">
    <property type="entry name" value="FimV_Cterm"/>
    <property type="match status" value="1"/>
</dbReference>
<accession>A0A1I4SQ98</accession>
<dbReference type="CDD" id="cd00118">
    <property type="entry name" value="LysM"/>
    <property type="match status" value="1"/>
</dbReference>
<feature type="coiled-coil region" evidence="1">
    <location>
        <begin position="302"/>
        <end position="357"/>
    </location>
</feature>
<dbReference type="SUPFAM" id="SSF48452">
    <property type="entry name" value="TPR-like"/>
    <property type="match status" value="1"/>
</dbReference>
<feature type="region of interest" description="Disordered" evidence="2">
    <location>
        <begin position="662"/>
        <end position="873"/>
    </location>
</feature>